<dbReference type="InterPro" id="IPR011256">
    <property type="entry name" value="Reg_factor_effector_dom_sf"/>
</dbReference>
<keyword evidence="1" id="KW-0805">Transcription regulation</keyword>
<sequence length="287" mass="32623">MTGFDYIIAAIELFENSLRRESPAHPVSSVSVWASKVGYSSHHFTRLFSEITGMGAREYITGRRLSEAARRITGSDTPLAVTAAELGYADYETFSRSFKAYFGVNPKTYRDGTPGSVPILERAEPRRQNPGAFLEPPEPDIIEEDKHCLTGMAFFMDDGTPSFHKPWRIFSSVEHLVRDPLQPLRYYQFSSWPSGTEELGGQPILCAMETRETSGQETFLYTRIIPPSRYIRFVHRADISEIRKTYAYIYGVYLSEAHIAPGESWEFQRYGNPGDPLEILIPLETRN</sequence>
<dbReference type="PROSITE" id="PS00041">
    <property type="entry name" value="HTH_ARAC_FAMILY_1"/>
    <property type="match status" value="1"/>
</dbReference>
<proteinExistence type="predicted"/>
<dbReference type="Gene3D" id="1.10.10.60">
    <property type="entry name" value="Homeodomain-like"/>
    <property type="match status" value="2"/>
</dbReference>
<dbReference type="InterPro" id="IPR018062">
    <property type="entry name" value="HTH_AraC-typ_CS"/>
</dbReference>
<dbReference type="InterPro" id="IPR018060">
    <property type="entry name" value="HTH_AraC"/>
</dbReference>
<dbReference type="SUPFAM" id="SSF55136">
    <property type="entry name" value="Probable bacterial effector-binding domain"/>
    <property type="match status" value="1"/>
</dbReference>
<dbReference type="InterPro" id="IPR050959">
    <property type="entry name" value="MarA-like"/>
</dbReference>
<name>A0A7T7XMG1_9SPIR</name>
<dbReference type="InterPro" id="IPR009057">
    <property type="entry name" value="Homeodomain-like_sf"/>
</dbReference>
<dbReference type="EMBL" id="CP067089">
    <property type="protein sequence ID" value="QQO09076.1"/>
    <property type="molecule type" value="Genomic_DNA"/>
</dbReference>
<dbReference type="AlphaFoldDB" id="A0A7T7XMG1"/>
<organism evidence="5 6">
    <name type="scientific">Breznakiella homolactica</name>
    <dbReference type="NCBI Taxonomy" id="2798577"/>
    <lineage>
        <taxon>Bacteria</taxon>
        <taxon>Pseudomonadati</taxon>
        <taxon>Spirochaetota</taxon>
        <taxon>Spirochaetia</taxon>
        <taxon>Spirochaetales</taxon>
        <taxon>Breznakiellaceae</taxon>
        <taxon>Breznakiella</taxon>
    </lineage>
</organism>
<dbReference type="PANTHER" id="PTHR47504:SF5">
    <property type="entry name" value="RIGHT ORIGIN-BINDING PROTEIN"/>
    <property type="match status" value="1"/>
</dbReference>
<evidence type="ECO:0000259" key="4">
    <source>
        <dbReference type="PROSITE" id="PS01124"/>
    </source>
</evidence>
<dbReference type="Gene3D" id="3.20.80.10">
    <property type="entry name" value="Regulatory factor, effector binding domain"/>
    <property type="match status" value="1"/>
</dbReference>
<reference evidence="5" key="1">
    <citation type="submission" date="2021-01" db="EMBL/GenBank/DDBJ databases">
        <title>Description of Breznakiella homolactica.</title>
        <authorList>
            <person name="Song Y."/>
            <person name="Brune A."/>
        </authorList>
    </citation>
    <scope>NUCLEOTIDE SEQUENCE</scope>
    <source>
        <strain evidence="5">RmG30</strain>
    </source>
</reference>
<evidence type="ECO:0000256" key="3">
    <source>
        <dbReference type="ARBA" id="ARBA00023163"/>
    </source>
</evidence>
<dbReference type="PROSITE" id="PS01124">
    <property type="entry name" value="HTH_ARAC_FAMILY_2"/>
    <property type="match status" value="1"/>
</dbReference>
<dbReference type="RefSeq" id="WP_215626381.1">
    <property type="nucleotide sequence ID" value="NZ_CP067089.2"/>
</dbReference>
<dbReference type="Proteomes" id="UP000595917">
    <property type="component" value="Chromosome"/>
</dbReference>
<dbReference type="SUPFAM" id="SSF46689">
    <property type="entry name" value="Homeodomain-like"/>
    <property type="match status" value="1"/>
</dbReference>
<dbReference type="SMART" id="SM00342">
    <property type="entry name" value="HTH_ARAC"/>
    <property type="match status" value="1"/>
</dbReference>
<gene>
    <name evidence="5" type="ORF">JFL75_19430</name>
</gene>
<dbReference type="PANTHER" id="PTHR47504">
    <property type="entry name" value="RIGHT ORIGIN-BINDING PROTEIN"/>
    <property type="match status" value="1"/>
</dbReference>
<feature type="domain" description="HTH araC/xylS-type" evidence="4">
    <location>
        <begin position="8"/>
        <end position="112"/>
    </location>
</feature>
<evidence type="ECO:0000313" key="6">
    <source>
        <dbReference type="Proteomes" id="UP000595917"/>
    </source>
</evidence>
<dbReference type="GO" id="GO:0043565">
    <property type="term" value="F:sequence-specific DNA binding"/>
    <property type="evidence" value="ECO:0007669"/>
    <property type="project" value="InterPro"/>
</dbReference>
<dbReference type="KEGG" id="bhc:JFL75_19430"/>
<keyword evidence="3" id="KW-0804">Transcription</keyword>
<keyword evidence="6" id="KW-1185">Reference proteome</keyword>
<keyword evidence="2" id="KW-0238">DNA-binding</keyword>
<dbReference type="Pfam" id="PF12833">
    <property type="entry name" value="HTH_18"/>
    <property type="match status" value="1"/>
</dbReference>
<evidence type="ECO:0000313" key="5">
    <source>
        <dbReference type="EMBL" id="QQO09076.1"/>
    </source>
</evidence>
<dbReference type="GO" id="GO:0003700">
    <property type="term" value="F:DNA-binding transcription factor activity"/>
    <property type="evidence" value="ECO:0007669"/>
    <property type="project" value="InterPro"/>
</dbReference>
<accession>A0A7T7XMG1</accession>
<evidence type="ECO:0000256" key="1">
    <source>
        <dbReference type="ARBA" id="ARBA00023015"/>
    </source>
</evidence>
<protein>
    <submittedName>
        <fullName evidence="5">AraC family transcriptional regulator</fullName>
    </submittedName>
</protein>
<evidence type="ECO:0000256" key="2">
    <source>
        <dbReference type="ARBA" id="ARBA00023125"/>
    </source>
</evidence>